<feature type="region of interest" description="Disordered" evidence="1">
    <location>
        <begin position="1"/>
        <end position="29"/>
    </location>
</feature>
<dbReference type="InParanoid" id="E9G3R0"/>
<evidence type="ECO:0000313" key="2">
    <source>
        <dbReference type="EMBL" id="EFX85808.1"/>
    </source>
</evidence>
<dbReference type="KEGG" id="dpx:DAPPUDRAFT_237365"/>
<evidence type="ECO:0000256" key="1">
    <source>
        <dbReference type="SAM" id="MobiDB-lite"/>
    </source>
</evidence>
<name>E9G3R0_DAPPU</name>
<dbReference type="EMBL" id="GL732531">
    <property type="protein sequence ID" value="EFX85808.1"/>
    <property type="molecule type" value="Genomic_DNA"/>
</dbReference>
<organism evidence="2 3">
    <name type="scientific">Daphnia pulex</name>
    <name type="common">Water flea</name>
    <dbReference type="NCBI Taxonomy" id="6669"/>
    <lineage>
        <taxon>Eukaryota</taxon>
        <taxon>Metazoa</taxon>
        <taxon>Ecdysozoa</taxon>
        <taxon>Arthropoda</taxon>
        <taxon>Crustacea</taxon>
        <taxon>Branchiopoda</taxon>
        <taxon>Diplostraca</taxon>
        <taxon>Cladocera</taxon>
        <taxon>Anomopoda</taxon>
        <taxon>Daphniidae</taxon>
        <taxon>Daphnia</taxon>
    </lineage>
</organism>
<keyword evidence="3" id="KW-1185">Reference proteome</keyword>
<proteinExistence type="predicted"/>
<accession>E9G3R0</accession>
<protein>
    <submittedName>
        <fullName evidence="2">Uncharacterized protein</fullName>
    </submittedName>
</protein>
<gene>
    <name evidence="2" type="ORF">DAPPUDRAFT_237365</name>
</gene>
<dbReference type="Proteomes" id="UP000000305">
    <property type="component" value="Unassembled WGS sequence"/>
</dbReference>
<reference evidence="2 3" key="1">
    <citation type="journal article" date="2011" name="Science">
        <title>The ecoresponsive genome of Daphnia pulex.</title>
        <authorList>
            <person name="Colbourne J.K."/>
            <person name="Pfrender M.E."/>
            <person name="Gilbert D."/>
            <person name="Thomas W.K."/>
            <person name="Tucker A."/>
            <person name="Oakley T.H."/>
            <person name="Tokishita S."/>
            <person name="Aerts A."/>
            <person name="Arnold G.J."/>
            <person name="Basu M.K."/>
            <person name="Bauer D.J."/>
            <person name="Caceres C.E."/>
            <person name="Carmel L."/>
            <person name="Casola C."/>
            <person name="Choi J.H."/>
            <person name="Detter J.C."/>
            <person name="Dong Q."/>
            <person name="Dusheyko S."/>
            <person name="Eads B.D."/>
            <person name="Frohlich T."/>
            <person name="Geiler-Samerotte K.A."/>
            <person name="Gerlach D."/>
            <person name="Hatcher P."/>
            <person name="Jogdeo S."/>
            <person name="Krijgsveld J."/>
            <person name="Kriventseva E.V."/>
            <person name="Kultz D."/>
            <person name="Laforsch C."/>
            <person name="Lindquist E."/>
            <person name="Lopez J."/>
            <person name="Manak J.R."/>
            <person name="Muller J."/>
            <person name="Pangilinan J."/>
            <person name="Patwardhan R.P."/>
            <person name="Pitluck S."/>
            <person name="Pritham E.J."/>
            <person name="Rechtsteiner A."/>
            <person name="Rho M."/>
            <person name="Rogozin I.B."/>
            <person name="Sakarya O."/>
            <person name="Salamov A."/>
            <person name="Schaack S."/>
            <person name="Shapiro H."/>
            <person name="Shiga Y."/>
            <person name="Skalitzky C."/>
            <person name="Smith Z."/>
            <person name="Souvorov A."/>
            <person name="Sung W."/>
            <person name="Tang Z."/>
            <person name="Tsuchiya D."/>
            <person name="Tu H."/>
            <person name="Vos H."/>
            <person name="Wang M."/>
            <person name="Wolf Y.I."/>
            <person name="Yamagata H."/>
            <person name="Yamada T."/>
            <person name="Ye Y."/>
            <person name="Shaw J.R."/>
            <person name="Andrews J."/>
            <person name="Crease T.J."/>
            <person name="Tang H."/>
            <person name="Lucas S.M."/>
            <person name="Robertson H.M."/>
            <person name="Bork P."/>
            <person name="Koonin E.V."/>
            <person name="Zdobnov E.M."/>
            <person name="Grigoriev I.V."/>
            <person name="Lynch M."/>
            <person name="Boore J.L."/>
        </authorList>
    </citation>
    <scope>NUCLEOTIDE SEQUENCE [LARGE SCALE GENOMIC DNA]</scope>
</reference>
<sequence>MLTMSSPVPEFNNGPDGRPEKKNSNDVKGSAPTEIYCVQRLEGRERSSLITTKKKKLVPLDITASAAAAAIQETLRGFTFYFIIYDKKKKKVRTLEMRGKKKNKRPAARRTLAAKFSHIIKYDETYDVINGHHQKSSKVDRELIAFGTQFFPPTCNNLNVIAWHPVTLEKLPMSTEFTSLFFPFPSIPSVLVYAHIQPGGFNFPADGWSTCGCLAVFPRSGLFLYYLTTFVCG</sequence>
<evidence type="ECO:0000313" key="3">
    <source>
        <dbReference type="Proteomes" id="UP000000305"/>
    </source>
</evidence>
<dbReference type="HOGENOM" id="CLU_1190933_0_0_1"/>
<dbReference type="AlphaFoldDB" id="E9G3R0"/>